<gene>
    <name evidence="7" type="ORF">G6F51_005312</name>
</gene>
<dbReference type="AlphaFoldDB" id="A0A9P6YE60"/>
<keyword evidence="5" id="KW-0862">Zinc</keyword>
<evidence type="ECO:0000256" key="4">
    <source>
        <dbReference type="ARBA" id="ARBA00023136"/>
    </source>
</evidence>
<evidence type="ECO:0000256" key="5">
    <source>
        <dbReference type="PIRSR" id="PIRSR604254-1"/>
    </source>
</evidence>
<dbReference type="GO" id="GO:0046872">
    <property type="term" value="F:metal ion binding"/>
    <property type="evidence" value="ECO:0007669"/>
    <property type="project" value="UniProtKB-KW"/>
</dbReference>
<evidence type="ECO:0000256" key="2">
    <source>
        <dbReference type="ARBA" id="ARBA00022692"/>
    </source>
</evidence>
<feature type="transmembrane region" description="Helical" evidence="6">
    <location>
        <begin position="275"/>
        <end position="293"/>
    </location>
</feature>
<feature type="transmembrane region" description="Helical" evidence="6">
    <location>
        <begin position="213"/>
        <end position="231"/>
    </location>
</feature>
<dbReference type="GO" id="GO:0006882">
    <property type="term" value="P:intracellular zinc ion homeostasis"/>
    <property type="evidence" value="ECO:0007669"/>
    <property type="project" value="TreeGrafter"/>
</dbReference>
<proteinExistence type="predicted"/>
<feature type="binding site" evidence="5">
    <location>
        <position position="327"/>
    </location>
    <ligand>
        <name>Zn(2+)</name>
        <dbReference type="ChEBI" id="CHEBI:29105"/>
    </ligand>
</feature>
<feature type="transmembrane region" description="Helical" evidence="6">
    <location>
        <begin position="112"/>
        <end position="133"/>
    </location>
</feature>
<evidence type="ECO:0000256" key="6">
    <source>
        <dbReference type="SAM" id="Phobius"/>
    </source>
</evidence>
<name>A0A9P6YE60_RHIOR</name>
<dbReference type="OrthoDB" id="5585746at2759"/>
<dbReference type="PANTHER" id="PTHR20855">
    <property type="entry name" value="ADIPOR/PROGESTIN RECEPTOR-RELATED"/>
    <property type="match status" value="1"/>
</dbReference>
<reference evidence="7" key="1">
    <citation type="journal article" date="2020" name="Microb. Genom.">
        <title>Genetic diversity of clinical and environmental Mucorales isolates obtained from an investigation of mucormycosis cases among solid organ transplant recipients.</title>
        <authorList>
            <person name="Nguyen M.H."/>
            <person name="Kaul D."/>
            <person name="Muto C."/>
            <person name="Cheng S.J."/>
            <person name="Richter R.A."/>
            <person name="Bruno V.M."/>
            <person name="Liu G."/>
            <person name="Beyhan S."/>
            <person name="Sundermann A.J."/>
            <person name="Mounaud S."/>
            <person name="Pasculle A.W."/>
            <person name="Nierman W.C."/>
            <person name="Driscoll E."/>
            <person name="Cumbie R."/>
            <person name="Clancy C.J."/>
            <person name="Dupont C.L."/>
        </authorList>
    </citation>
    <scope>NUCLEOTIDE SEQUENCE</scope>
    <source>
        <strain evidence="7">GL16</strain>
    </source>
</reference>
<dbReference type="GO" id="GO:0016020">
    <property type="term" value="C:membrane"/>
    <property type="evidence" value="ECO:0007669"/>
    <property type="project" value="UniProtKB-SubCell"/>
</dbReference>
<keyword evidence="5" id="KW-0479">Metal-binding</keyword>
<keyword evidence="4 6" id="KW-0472">Membrane</keyword>
<evidence type="ECO:0000313" key="7">
    <source>
        <dbReference type="EMBL" id="KAG1545711.1"/>
    </source>
</evidence>
<keyword evidence="3 6" id="KW-1133">Transmembrane helix</keyword>
<sequence length="365" mass="42094">MRSTAFSTATSSDSKARSRSHSISSHILSSVNKKIKEIEDADSTHILQYVDNQVHETWDSTKAAMIGAQRLLQFYELPKEWQENEYILSGYRFYQTSQACLKSIFMIHNETANIWSHLLGFIFMSCLCIYGFNSHFPDASWSDRTVLITFCVASLKCLFCSFIYHTFICHSHRQIKLFTATLDYMGIAFLITASVLVSEYYGYYCRPVMRNRYMLFTSLIGSIGIFAPFLKQWDTKEYRPLRIAVFVSMAVSSAIPVLHLIFLNGFKSTWNFFDLAALSVLMYILGVVVCKFMNHINTKTKSWSLDANRFPEKMYPGSFDFIGLTSHAIWHVFVCFGIFFHYLATLQFYANRHTYGCGILPGRDH</sequence>
<accession>A0A9P6YE60</accession>
<evidence type="ECO:0000256" key="3">
    <source>
        <dbReference type="ARBA" id="ARBA00022989"/>
    </source>
</evidence>
<keyword evidence="2 6" id="KW-0812">Transmembrane</keyword>
<feature type="transmembrane region" description="Helical" evidence="6">
    <location>
        <begin position="177"/>
        <end position="201"/>
    </location>
</feature>
<feature type="binding site" evidence="5">
    <location>
        <position position="165"/>
    </location>
    <ligand>
        <name>Zn(2+)</name>
        <dbReference type="ChEBI" id="CHEBI:29105"/>
    </ligand>
</feature>
<evidence type="ECO:0000256" key="1">
    <source>
        <dbReference type="ARBA" id="ARBA00004141"/>
    </source>
</evidence>
<organism evidence="7 8">
    <name type="scientific">Rhizopus oryzae</name>
    <name type="common">Mucormycosis agent</name>
    <name type="synonym">Rhizopus arrhizus var. delemar</name>
    <dbReference type="NCBI Taxonomy" id="64495"/>
    <lineage>
        <taxon>Eukaryota</taxon>
        <taxon>Fungi</taxon>
        <taxon>Fungi incertae sedis</taxon>
        <taxon>Mucoromycota</taxon>
        <taxon>Mucoromycotina</taxon>
        <taxon>Mucoromycetes</taxon>
        <taxon>Mucorales</taxon>
        <taxon>Mucorineae</taxon>
        <taxon>Rhizopodaceae</taxon>
        <taxon>Rhizopus</taxon>
    </lineage>
</organism>
<dbReference type="EMBL" id="JAANIT010000642">
    <property type="protein sequence ID" value="KAG1545711.1"/>
    <property type="molecule type" value="Genomic_DNA"/>
</dbReference>
<dbReference type="Pfam" id="PF03006">
    <property type="entry name" value="HlyIII"/>
    <property type="match status" value="1"/>
</dbReference>
<comment type="caution">
    <text evidence="7">The sequence shown here is derived from an EMBL/GenBank/DDBJ whole genome shotgun (WGS) entry which is preliminary data.</text>
</comment>
<dbReference type="Proteomes" id="UP000717996">
    <property type="component" value="Unassembled WGS sequence"/>
</dbReference>
<dbReference type="InterPro" id="IPR004254">
    <property type="entry name" value="AdipoR/HlyIII-related"/>
</dbReference>
<evidence type="ECO:0000313" key="8">
    <source>
        <dbReference type="Proteomes" id="UP000717996"/>
    </source>
</evidence>
<dbReference type="GO" id="GO:0038023">
    <property type="term" value="F:signaling receptor activity"/>
    <property type="evidence" value="ECO:0007669"/>
    <property type="project" value="TreeGrafter"/>
</dbReference>
<dbReference type="PANTHER" id="PTHR20855:SF97">
    <property type="entry name" value="ADIPOR-LIKE RECEPTOR IZH3-RELATED"/>
    <property type="match status" value="1"/>
</dbReference>
<feature type="transmembrane region" description="Helical" evidence="6">
    <location>
        <begin position="243"/>
        <end position="263"/>
    </location>
</feature>
<protein>
    <submittedName>
        <fullName evidence="7">Uncharacterized protein</fullName>
    </submittedName>
</protein>
<feature type="transmembrane region" description="Helical" evidence="6">
    <location>
        <begin position="145"/>
        <end position="165"/>
    </location>
</feature>
<comment type="subcellular location">
    <subcellularLocation>
        <location evidence="1">Membrane</location>
        <topology evidence="1">Multi-pass membrane protein</topology>
    </subcellularLocation>
</comment>
<feature type="transmembrane region" description="Helical" evidence="6">
    <location>
        <begin position="321"/>
        <end position="344"/>
    </location>
</feature>
<feature type="binding site" evidence="5">
    <location>
        <position position="331"/>
    </location>
    <ligand>
        <name>Zn(2+)</name>
        <dbReference type="ChEBI" id="CHEBI:29105"/>
    </ligand>
</feature>